<evidence type="ECO:0000256" key="2">
    <source>
        <dbReference type="SAM" id="MobiDB-lite"/>
    </source>
</evidence>
<evidence type="ECO:0000313" key="3">
    <source>
        <dbReference type="EMBL" id="OVF10634.1"/>
    </source>
</evidence>
<comment type="caution">
    <text evidence="3">The sequence shown here is derived from an EMBL/GenBank/DDBJ whole genome shotgun (WGS) entry which is preliminary data.</text>
</comment>
<dbReference type="Proteomes" id="UP000195602">
    <property type="component" value="Unassembled WGS sequence"/>
</dbReference>
<gene>
    <name evidence="3" type="ORF">A9F13_01g00253</name>
</gene>
<evidence type="ECO:0000313" key="4">
    <source>
        <dbReference type="Proteomes" id="UP000195602"/>
    </source>
</evidence>
<feature type="region of interest" description="Disordered" evidence="2">
    <location>
        <begin position="253"/>
        <end position="278"/>
    </location>
</feature>
<sequence length="346" mass="39983">MASGKQGQPEVTGSQIELVNSRGSDSRQKESEFQADHDEKLSQEEEYSEHEQPPHAKDTNGTDHTNELPDTPKMMELAKTYEFWRNIVNKNPHNFEPYSPFPQEEKNGEQDMGLLRGLRLSMGKGADSLLNETELNFLKTRIGEFISFTRLGSLKDEEPQEGYSMYGTQDEEGLHEMEEDLHDYDIEEIGSGERFSYGYGPTHHIEVELNEGPPGPPDPNSDEPSCEFTFEYDHTGKLVPTYSSIEEKLRLVNLHGRDGDAPKKKNKKKKKKPRSLLEGNPEIDEASCMFCQYEAFFGVKPVHMMAWYDRKIAKEEKRRQQIKEKLERVKHNALHRREMREESEDL</sequence>
<accession>A0AA91Q3S5</accession>
<feature type="compositionally biased region" description="Polar residues" evidence="2">
    <location>
        <begin position="1"/>
        <end position="23"/>
    </location>
</feature>
<organism evidence="3 4">
    <name type="scientific">Clavispora lusitaniae</name>
    <name type="common">Candida lusitaniae</name>
    <dbReference type="NCBI Taxonomy" id="36911"/>
    <lineage>
        <taxon>Eukaryota</taxon>
        <taxon>Fungi</taxon>
        <taxon>Dikarya</taxon>
        <taxon>Ascomycota</taxon>
        <taxon>Saccharomycotina</taxon>
        <taxon>Pichiomycetes</taxon>
        <taxon>Metschnikowiaceae</taxon>
        <taxon>Clavispora</taxon>
    </lineage>
</organism>
<dbReference type="KEGG" id="clus:A9F13_01g00253"/>
<feature type="compositionally biased region" description="Basic residues" evidence="2">
    <location>
        <begin position="264"/>
        <end position="274"/>
    </location>
</feature>
<feature type="coiled-coil region" evidence="1">
    <location>
        <begin position="305"/>
        <end position="332"/>
    </location>
</feature>
<dbReference type="AlphaFoldDB" id="A0AA91Q3S5"/>
<protein>
    <submittedName>
        <fullName evidence="3">Uncharacterized protein</fullName>
    </submittedName>
</protein>
<feature type="region of interest" description="Disordered" evidence="2">
    <location>
        <begin position="1"/>
        <end position="70"/>
    </location>
</feature>
<name>A0AA91Q3S5_CLALS</name>
<dbReference type="EMBL" id="LYUB02000001">
    <property type="protein sequence ID" value="OVF10634.1"/>
    <property type="molecule type" value="Genomic_DNA"/>
</dbReference>
<feature type="compositionally biased region" description="Basic and acidic residues" evidence="2">
    <location>
        <begin position="253"/>
        <end position="263"/>
    </location>
</feature>
<reference evidence="3 4" key="1">
    <citation type="submission" date="2017-04" db="EMBL/GenBank/DDBJ databases">
        <title>Draft genome of the yeast Clavispora lusitaniae type strain CBS 6936.</title>
        <authorList>
            <person name="Durrens P."/>
            <person name="Klopp C."/>
            <person name="Biteau N."/>
            <person name="Fitton-Ouhabi V."/>
            <person name="Dementhon K."/>
            <person name="Accoceberry I."/>
            <person name="Sherman D.J."/>
            <person name="Noel T."/>
        </authorList>
    </citation>
    <scope>NUCLEOTIDE SEQUENCE [LARGE SCALE GENOMIC DNA]</scope>
    <source>
        <strain evidence="3 4">CBS 6936</strain>
    </source>
</reference>
<proteinExistence type="predicted"/>
<feature type="compositionally biased region" description="Basic and acidic residues" evidence="2">
    <location>
        <begin position="24"/>
        <end position="67"/>
    </location>
</feature>
<evidence type="ECO:0000256" key="1">
    <source>
        <dbReference type="SAM" id="Coils"/>
    </source>
</evidence>
<keyword evidence="1" id="KW-0175">Coiled coil</keyword>